<accession>A0A850H464</accession>
<dbReference type="EMBL" id="JABWGV010000003">
    <property type="protein sequence ID" value="NVD45317.1"/>
    <property type="molecule type" value="Genomic_DNA"/>
</dbReference>
<feature type="domain" description="SnoaL-like" evidence="2">
    <location>
        <begin position="35"/>
        <end position="150"/>
    </location>
</feature>
<comment type="caution">
    <text evidence="3">The sequence shown here is derived from an EMBL/GenBank/DDBJ whole genome shotgun (WGS) entry which is preliminary data.</text>
</comment>
<dbReference type="Proteomes" id="UP000561438">
    <property type="component" value="Unassembled WGS sequence"/>
</dbReference>
<gene>
    <name evidence="3" type="ORF">HUV48_09850</name>
</gene>
<keyword evidence="1" id="KW-0732">Signal</keyword>
<evidence type="ECO:0000313" key="4">
    <source>
        <dbReference type="Proteomes" id="UP000561438"/>
    </source>
</evidence>
<dbReference type="SUPFAM" id="SSF54427">
    <property type="entry name" value="NTF2-like"/>
    <property type="match status" value="1"/>
</dbReference>
<evidence type="ECO:0000313" key="3">
    <source>
        <dbReference type="EMBL" id="NVD45317.1"/>
    </source>
</evidence>
<name>A0A850H464_9SPHN</name>
<dbReference type="AlphaFoldDB" id="A0A850H464"/>
<dbReference type="RefSeq" id="WP_176267610.1">
    <property type="nucleotide sequence ID" value="NZ_JABWGV010000003.1"/>
</dbReference>
<evidence type="ECO:0000259" key="2">
    <source>
        <dbReference type="Pfam" id="PF13474"/>
    </source>
</evidence>
<dbReference type="InterPro" id="IPR032710">
    <property type="entry name" value="NTF2-like_dom_sf"/>
</dbReference>
<reference evidence="3 4" key="1">
    <citation type="submission" date="2020-06" db="EMBL/GenBank/DDBJ databases">
        <title>Altererythrobacter sp. HHU K3-1.</title>
        <authorList>
            <person name="Zhang D."/>
            <person name="Xue H."/>
        </authorList>
    </citation>
    <scope>NUCLEOTIDE SEQUENCE [LARGE SCALE GENOMIC DNA]</scope>
    <source>
        <strain evidence="3 4">HHU K3-1</strain>
    </source>
</reference>
<protein>
    <submittedName>
        <fullName evidence="3">Nuclear transport factor 2 family protein</fullName>
    </submittedName>
</protein>
<dbReference type="InterPro" id="IPR037401">
    <property type="entry name" value="SnoaL-like"/>
</dbReference>
<dbReference type="Pfam" id="PF13474">
    <property type="entry name" value="SnoaL_3"/>
    <property type="match status" value="1"/>
</dbReference>
<organism evidence="3 4">
    <name type="scientific">Qipengyuania atrilutea</name>
    <dbReference type="NCBI Taxonomy" id="2744473"/>
    <lineage>
        <taxon>Bacteria</taxon>
        <taxon>Pseudomonadati</taxon>
        <taxon>Pseudomonadota</taxon>
        <taxon>Alphaproteobacteria</taxon>
        <taxon>Sphingomonadales</taxon>
        <taxon>Erythrobacteraceae</taxon>
        <taxon>Qipengyuania</taxon>
    </lineage>
</organism>
<evidence type="ECO:0000256" key="1">
    <source>
        <dbReference type="SAM" id="SignalP"/>
    </source>
</evidence>
<sequence length="158" mass="17300">MKLVPFAFCGAVLMLAPFALAAPASSQSISAPDAEAAAAEFVSAFNALDRTRFDPLFADDVTVFFPSAPFDIQRVEGKTAVLAWFGKFFHAMRERTGNLNIEPADLKVHDYNTFAVVTFHLKGGDDLGRRTLILHREGNGWKIVHLHASAEPLKKSPN</sequence>
<feature type="signal peptide" evidence="1">
    <location>
        <begin position="1"/>
        <end position="21"/>
    </location>
</feature>
<proteinExistence type="predicted"/>
<feature type="chain" id="PRO_5032848837" evidence="1">
    <location>
        <begin position="22"/>
        <end position="158"/>
    </location>
</feature>
<keyword evidence="4" id="KW-1185">Reference proteome</keyword>
<dbReference type="Gene3D" id="3.10.450.50">
    <property type="match status" value="1"/>
</dbReference>